<dbReference type="PANTHER" id="PTHR37943">
    <property type="entry name" value="PROTEIN VES"/>
    <property type="match status" value="1"/>
</dbReference>
<dbReference type="InterPro" id="IPR014710">
    <property type="entry name" value="RmlC-like_jellyroll"/>
</dbReference>
<dbReference type="InParanoid" id="C8XB50"/>
<dbReference type="STRING" id="479431.Namu_5071"/>
<dbReference type="RefSeq" id="WP_015750150.1">
    <property type="nucleotide sequence ID" value="NC_013235.1"/>
</dbReference>
<proteinExistence type="predicted"/>
<dbReference type="InterPro" id="IPR011051">
    <property type="entry name" value="RmlC_Cupin_sf"/>
</dbReference>
<evidence type="ECO:0008006" key="3">
    <source>
        <dbReference type="Google" id="ProtNLM"/>
    </source>
</evidence>
<reference evidence="1 2" key="2">
    <citation type="journal article" date="2010" name="Stand. Genomic Sci.">
        <title>Complete genome sequence of Nakamurella multipartita type strain (Y-104).</title>
        <authorList>
            <person name="Tice H."/>
            <person name="Mayilraj S."/>
            <person name="Sims D."/>
            <person name="Lapidus A."/>
            <person name="Nolan M."/>
            <person name="Lucas S."/>
            <person name="Glavina Del Rio T."/>
            <person name="Copeland A."/>
            <person name="Cheng J.F."/>
            <person name="Meincke L."/>
            <person name="Bruce D."/>
            <person name="Goodwin L."/>
            <person name="Pitluck S."/>
            <person name="Ivanova N."/>
            <person name="Mavromatis K."/>
            <person name="Ovchinnikova G."/>
            <person name="Pati A."/>
            <person name="Chen A."/>
            <person name="Palaniappan K."/>
            <person name="Land M."/>
            <person name="Hauser L."/>
            <person name="Chang Y.J."/>
            <person name="Jeffries C.D."/>
            <person name="Detter J.C."/>
            <person name="Brettin T."/>
            <person name="Rohde M."/>
            <person name="Goker M."/>
            <person name="Bristow J."/>
            <person name="Eisen J.A."/>
            <person name="Markowitz V."/>
            <person name="Hugenholtz P."/>
            <person name="Kyrpides N.C."/>
            <person name="Klenk H.P."/>
            <person name="Chen F."/>
        </authorList>
    </citation>
    <scope>NUCLEOTIDE SEQUENCE [LARGE SCALE GENOMIC DNA]</scope>
    <source>
        <strain evidence="2">ATCC 700099 / DSM 44233 / CIP 104796 / JCM 9543 / NBRC 105858 / Y-104</strain>
    </source>
</reference>
<protein>
    <recommendedName>
        <fullName evidence="3">HutD-family protein</fullName>
    </recommendedName>
</protein>
<dbReference type="Pfam" id="PF05962">
    <property type="entry name" value="HutD"/>
    <property type="match status" value="1"/>
</dbReference>
<reference evidence="2" key="1">
    <citation type="submission" date="2009-09" db="EMBL/GenBank/DDBJ databases">
        <title>The complete genome of Nakamurella multipartita DSM 44233.</title>
        <authorList>
            <consortium name="US DOE Joint Genome Institute (JGI-PGF)"/>
            <person name="Lucas S."/>
            <person name="Copeland A."/>
            <person name="Lapidus A."/>
            <person name="Glavina del Rio T."/>
            <person name="Dalin E."/>
            <person name="Tice H."/>
            <person name="Bruce D."/>
            <person name="Goodwin L."/>
            <person name="Pitluck S."/>
            <person name="Kyrpides N."/>
            <person name="Mavromatis K."/>
            <person name="Ivanova N."/>
            <person name="Ovchinnikova G."/>
            <person name="Sims D."/>
            <person name="Meincke L."/>
            <person name="Brettin T."/>
            <person name="Detter J.C."/>
            <person name="Han C."/>
            <person name="Larimer F."/>
            <person name="Land M."/>
            <person name="Hauser L."/>
            <person name="Markowitz V."/>
            <person name="Cheng J.-F."/>
            <person name="Hugenholtz P."/>
            <person name="Woyke T."/>
            <person name="Wu D."/>
            <person name="Klenk H.-P."/>
            <person name="Eisen J.A."/>
        </authorList>
    </citation>
    <scope>NUCLEOTIDE SEQUENCE [LARGE SCALE GENOMIC DNA]</scope>
    <source>
        <strain evidence="2">ATCC 700099 / DSM 44233 / CIP 104796 / JCM 9543 / NBRC 105858 / Y-104</strain>
    </source>
</reference>
<dbReference type="KEGG" id="nml:Namu_5071"/>
<dbReference type="InterPro" id="IPR010282">
    <property type="entry name" value="Uncharacterised_HutD/Ves"/>
</dbReference>
<dbReference type="HOGENOM" id="CLU_090931_0_1_11"/>
<evidence type="ECO:0000313" key="1">
    <source>
        <dbReference type="EMBL" id="ACV81342.1"/>
    </source>
</evidence>
<sequence>MNTCAGPVIRYQDVPDSPWRNGRGRTREIRRGDGWRLSIATIAAAGEFSRFPEIDRIFVVARGELELTVGGVTDRLTAGQVRSFAGEVPVTAAPLAGPVVAVNVMTDRGRGRADVSVDRICGAVPPAAAMVVLTGSVIVPDGARLGPLDTLAPVAAGSARAEAALVVLITGVDTDQRGARR</sequence>
<gene>
    <name evidence="1" type="ordered locus">Namu_5071</name>
</gene>
<dbReference type="Gene3D" id="2.60.120.10">
    <property type="entry name" value="Jelly Rolls"/>
    <property type="match status" value="1"/>
</dbReference>
<dbReference type="AlphaFoldDB" id="C8XB50"/>
<dbReference type="EMBL" id="CP001737">
    <property type="protein sequence ID" value="ACV81342.1"/>
    <property type="molecule type" value="Genomic_DNA"/>
</dbReference>
<keyword evidence="2" id="KW-1185">Reference proteome</keyword>
<dbReference type="eggNOG" id="COG3758">
    <property type="taxonomic scope" value="Bacteria"/>
</dbReference>
<accession>C8XB50</accession>
<dbReference type="Proteomes" id="UP000002218">
    <property type="component" value="Chromosome"/>
</dbReference>
<evidence type="ECO:0000313" key="2">
    <source>
        <dbReference type="Proteomes" id="UP000002218"/>
    </source>
</evidence>
<name>C8XB50_NAKMY</name>
<organism evidence="1 2">
    <name type="scientific">Nakamurella multipartita (strain ATCC 700099 / DSM 44233 / CIP 104796 / JCM 9543 / NBRC 105858 / Y-104)</name>
    <name type="common">Microsphaera multipartita</name>
    <dbReference type="NCBI Taxonomy" id="479431"/>
    <lineage>
        <taxon>Bacteria</taxon>
        <taxon>Bacillati</taxon>
        <taxon>Actinomycetota</taxon>
        <taxon>Actinomycetes</taxon>
        <taxon>Nakamurellales</taxon>
        <taxon>Nakamurellaceae</taxon>
        <taxon>Nakamurella</taxon>
    </lineage>
</organism>
<dbReference type="SUPFAM" id="SSF51182">
    <property type="entry name" value="RmlC-like cupins"/>
    <property type="match status" value="1"/>
</dbReference>
<dbReference type="PANTHER" id="PTHR37943:SF1">
    <property type="entry name" value="PROTEIN VES"/>
    <property type="match status" value="1"/>
</dbReference>
<dbReference type="OrthoDB" id="9800082at2"/>